<dbReference type="PANTHER" id="PTHR23523:SF2">
    <property type="entry name" value="2-NITROIMIDAZOLE TRANSPORTER"/>
    <property type="match status" value="1"/>
</dbReference>
<comment type="caution">
    <text evidence="8">The sequence shown here is derived from an EMBL/GenBank/DDBJ whole genome shotgun (WGS) entry which is preliminary data.</text>
</comment>
<evidence type="ECO:0000256" key="1">
    <source>
        <dbReference type="ARBA" id="ARBA00004651"/>
    </source>
</evidence>
<feature type="transmembrane region" description="Helical" evidence="6">
    <location>
        <begin position="276"/>
        <end position="295"/>
    </location>
</feature>
<evidence type="ECO:0000256" key="4">
    <source>
        <dbReference type="ARBA" id="ARBA00022989"/>
    </source>
</evidence>
<dbReference type="RefSeq" id="WP_241369709.1">
    <property type="nucleotide sequence ID" value="NZ_JAKZFC010000004.1"/>
</dbReference>
<evidence type="ECO:0000256" key="2">
    <source>
        <dbReference type="ARBA" id="ARBA00022448"/>
    </source>
</evidence>
<proteinExistence type="predicted"/>
<gene>
    <name evidence="8" type="ORF">LZ480_12145</name>
</gene>
<feature type="transmembrane region" description="Helical" evidence="6">
    <location>
        <begin position="211"/>
        <end position="236"/>
    </location>
</feature>
<dbReference type="Pfam" id="PF07690">
    <property type="entry name" value="MFS_1"/>
    <property type="match status" value="1"/>
</dbReference>
<feature type="transmembrane region" description="Helical" evidence="6">
    <location>
        <begin position="336"/>
        <end position="359"/>
    </location>
</feature>
<evidence type="ECO:0000256" key="3">
    <source>
        <dbReference type="ARBA" id="ARBA00022692"/>
    </source>
</evidence>
<evidence type="ECO:0000313" key="9">
    <source>
        <dbReference type="Proteomes" id="UP001316087"/>
    </source>
</evidence>
<accession>A0ABS9UFC9</accession>
<dbReference type="InterPro" id="IPR020846">
    <property type="entry name" value="MFS_dom"/>
</dbReference>
<dbReference type="Gene3D" id="1.20.1250.20">
    <property type="entry name" value="MFS general substrate transporter like domains"/>
    <property type="match status" value="1"/>
</dbReference>
<feature type="transmembrane region" description="Helical" evidence="6">
    <location>
        <begin position="136"/>
        <end position="158"/>
    </location>
</feature>
<dbReference type="SUPFAM" id="SSF103473">
    <property type="entry name" value="MFS general substrate transporter"/>
    <property type="match status" value="1"/>
</dbReference>
<comment type="subcellular location">
    <subcellularLocation>
        <location evidence="1">Cell membrane</location>
        <topology evidence="1">Multi-pass membrane protein</topology>
    </subcellularLocation>
</comment>
<dbReference type="PANTHER" id="PTHR23523">
    <property type="match status" value="1"/>
</dbReference>
<protein>
    <submittedName>
        <fullName evidence="8">MFS transporter</fullName>
    </submittedName>
</protein>
<evidence type="ECO:0000256" key="6">
    <source>
        <dbReference type="SAM" id="Phobius"/>
    </source>
</evidence>
<keyword evidence="4 6" id="KW-1133">Transmembrane helix</keyword>
<dbReference type="EMBL" id="JAKZFC010000004">
    <property type="protein sequence ID" value="MCH7322643.1"/>
    <property type="molecule type" value="Genomic_DNA"/>
</dbReference>
<dbReference type="InterPro" id="IPR011701">
    <property type="entry name" value="MFS"/>
</dbReference>
<organism evidence="8 9">
    <name type="scientific">Solibacillus palustris</name>
    <dbReference type="NCBI Taxonomy" id="2908203"/>
    <lineage>
        <taxon>Bacteria</taxon>
        <taxon>Bacillati</taxon>
        <taxon>Bacillota</taxon>
        <taxon>Bacilli</taxon>
        <taxon>Bacillales</taxon>
        <taxon>Caryophanaceae</taxon>
        <taxon>Solibacillus</taxon>
    </lineage>
</organism>
<dbReference type="InterPro" id="IPR036259">
    <property type="entry name" value="MFS_trans_sf"/>
</dbReference>
<keyword evidence="9" id="KW-1185">Reference proteome</keyword>
<keyword evidence="5 6" id="KW-0472">Membrane</keyword>
<keyword evidence="3 6" id="KW-0812">Transmembrane</keyword>
<feature type="transmembrane region" description="Helical" evidence="6">
    <location>
        <begin position="102"/>
        <end position="124"/>
    </location>
</feature>
<evidence type="ECO:0000259" key="7">
    <source>
        <dbReference type="PROSITE" id="PS50850"/>
    </source>
</evidence>
<dbReference type="PROSITE" id="PS50850">
    <property type="entry name" value="MFS"/>
    <property type="match status" value="1"/>
</dbReference>
<feature type="domain" description="Major facilitator superfamily (MFS) profile" evidence="7">
    <location>
        <begin position="8"/>
        <end position="391"/>
    </location>
</feature>
<name>A0ABS9UFC9_9BACL</name>
<keyword evidence="2" id="KW-0813">Transport</keyword>
<feature type="transmembrane region" description="Helical" evidence="6">
    <location>
        <begin position="164"/>
        <end position="185"/>
    </location>
</feature>
<feature type="transmembrane region" description="Helical" evidence="6">
    <location>
        <begin position="301"/>
        <end position="324"/>
    </location>
</feature>
<reference evidence="8 9" key="1">
    <citation type="submission" date="2022-03" db="EMBL/GenBank/DDBJ databases">
        <authorList>
            <person name="Jo J.-H."/>
            <person name="Im W.-T."/>
        </authorList>
    </citation>
    <scope>NUCLEOTIDE SEQUENCE [LARGE SCALE GENOMIC DNA]</scope>
    <source>
        <strain evidence="8 9">MA9</strain>
    </source>
</reference>
<feature type="transmembrane region" description="Helical" evidence="6">
    <location>
        <begin position="48"/>
        <end position="67"/>
    </location>
</feature>
<dbReference type="Proteomes" id="UP001316087">
    <property type="component" value="Unassembled WGS sequence"/>
</dbReference>
<feature type="transmembrane region" description="Helical" evidence="6">
    <location>
        <begin position="365"/>
        <end position="386"/>
    </location>
</feature>
<evidence type="ECO:0000256" key="5">
    <source>
        <dbReference type="ARBA" id="ARBA00023136"/>
    </source>
</evidence>
<dbReference type="InterPro" id="IPR052524">
    <property type="entry name" value="MFS_Cyanate_Porter"/>
</dbReference>
<feature type="transmembrane region" description="Helical" evidence="6">
    <location>
        <begin position="242"/>
        <end position="264"/>
    </location>
</feature>
<sequence>MNQKNIRSILLILIAIFLVSINLRPSVTSVGPILSTISEALNVSSTQISLLTSIPVFCMGLFAPLAVPFQKKFGYKWSITLLLALIGVATSARIFFSSYSALVITSFLAGFAIAIISPMINAFIKEKFPTKIAPVIGLYSFAIGFGATLSSGFTGIFYESFEGNWALALGVWGVLAVVAMISWLLTVDSGQAKLAQEASTEPARNPWKNGLAWTILIYFGFQTSLFFSLTTWLVSIAEEQGMSLLTAGSVLTLMTIVQLVGNIVIPSMINKFPNRIAWLFGLVFMGLIGSVFFFIDVNWAIWVGTVIYGAVLSGLFPIGLMLPLDEAKNNQEANEWSSMVLSGGFMMSAVIPLVIGYVFDITGNHFITKLIFVTLFILMSISIFVMQKMKKSL</sequence>
<evidence type="ECO:0000313" key="8">
    <source>
        <dbReference type="EMBL" id="MCH7322643.1"/>
    </source>
</evidence>
<feature type="transmembrane region" description="Helical" evidence="6">
    <location>
        <begin position="79"/>
        <end position="96"/>
    </location>
</feature>